<sequence>MHYIFNDHGSSPTRFPRKALSSMIYPSRLASQHRNMVDLSWRSTSIFIINDQKFYEANTKRPQPRNSSYFAPSHALGASISGPPKSLLQPLSDTAYAIPKPPSAYIPHQARFSNSHWTRANECAVDQFGPSHEDEELSDSDGSSVEAPSVDDDNSVSTVIPEDEDFAQIRVAIHVEVVTQVFERDGVIAGAETPSSDGHLWPPPTIFQQTTGELIDAEYTLVRVALEDRRTVDLDEIAQDLDEMVGDILQVPSITPLNDGSWEILVRNAYLPTLRSKLPNRFTLDPQYCPFEPLREDVECWGLEKARELYALWFSERAIRVIEKSWAIAQMYYGHVLKHHNRRIRSLLSESSTMGTMGDSMLNGLQTEGGDEDVRR</sequence>
<dbReference type="AlphaFoldDB" id="A0A0D2DME6"/>
<protein>
    <submittedName>
        <fullName evidence="2">Uncharacterized protein</fullName>
    </submittedName>
</protein>
<evidence type="ECO:0000256" key="1">
    <source>
        <dbReference type="SAM" id="MobiDB-lite"/>
    </source>
</evidence>
<evidence type="ECO:0000313" key="3">
    <source>
        <dbReference type="Proteomes" id="UP000053342"/>
    </source>
</evidence>
<proteinExistence type="predicted"/>
<feature type="region of interest" description="Disordered" evidence="1">
    <location>
        <begin position="130"/>
        <end position="156"/>
    </location>
</feature>
<dbReference type="EMBL" id="KN847348">
    <property type="protein sequence ID" value="KIW36894.1"/>
    <property type="molecule type" value="Genomic_DNA"/>
</dbReference>
<dbReference type="OrthoDB" id="4161521at2759"/>
<organism evidence="2 3">
    <name type="scientific">Exophiala oligosperma</name>
    <dbReference type="NCBI Taxonomy" id="215243"/>
    <lineage>
        <taxon>Eukaryota</taxon>
        <taxon>Fungi</taxon>
        <taxon>Dikarya</taxon>
        <taxon>Ascomycota</taxon>
        <taxon>Pezizomycotina</taxon>
        <taxon>Eurotiomycetes</taxon>
        <taxon>Chaetothyriomycetidae</taxon>
        <taxon>Chaetothyriales</taxon>
        <taxon>Herpotrichiellaceae</taxon>
        <taxon>Exophiala</taxon>
    </lineage>
</organism>
<evidence type="ECO:0000313" key="2">
    <source>
        <dbReference type="EMBL" id="KIW36894.1"/>
    </source>
</evidence>
<dbReference type="GeneID" id="27363082"/>
<keyword evidence="3" id="KW-1185">Reference proteome</keyword>
<gene>
    <name evidence="2" type="ORF">PV06_11008</name>
</gene>
<dbReference type="RefSeq" id="XP_016257110.1">
    <property type="nucleotide sequence ID" value="XM_016412611.1"/>
</dbReference>
<accession>A0A0D2DME6</accession>
<dbReference type="Proteomes" id="UP000053342">
    <property type="component" value="Unassembled WGS sequence"/>
</dbReference>
<dbReference type="VEuPathDB" id="FungiDB:PV06_11008"/>
<dbReference type="HOGENOM" id="CLU_735720_0_0_1"/>
<reference evidence="2 3" key="1">
    <citation type="submission" date="2015-01" db="EMBL/GenBank/DDBJ databases">
        <title>The Genome Sequence of Exophiala oligosperma CBS72588.</title>
        <authorList>
            <consortium name="The Broad Institute Genomics Platform"/>
            <person name="Cuomo C."/>
            <person name="de Hoog S."/>
            <person name="Gorbushina A."/>
            <person name="Stielow B."/>
            <person name="Teixiera M."/>
            <person name="Abouelleil A."/>
            <person name="Chapman S.B."/>
            <person name="Priest M."/>
            <person name="Young S.K."/>
            <person name="Wortman J."/>
            <person name="Nusbaum C."/>
            <person name="Birren B."/>
        </authorList>
    </citation>
    <scope>NUCLEOTIDE SEQUENCE [LARGE SCALE GENOMIC DNA]</scope>
    <source>
        <strain evidence="2 3">CBS 72588</strain>
    </source>
</reference>
<name>A0A0D2DME6_9EURO</name>